<feature type="transmembrane region" description="Helical" evidence="1">
    <location>
        <begin position="65"/>
        <end position="84"/>
    </location>
</feature>
<feature type="transmembrane region" description="Helical" evidence="1">
    <location>
        <begin position="116"/>
        <end position="139"/>
    </location>
</feature>
<feature type="transmembrane region" description="Helical" evidence="1">
    <location>
        <begin position="20"/>
        <end position="37"/>
    </location>
</feature>
<dbReference type="EMBL" id="DSZT01000002">
    <property type="protein sequence ID" value="HGU41304.1"/>
    <property type="molecule type" value="Genomic_DNA"/>
</dbReference>
<organism evidence="2">
    <name type="scientific">Fervidobacterium pennivorans</name>
    <dbReference type="NCBI Taxonomy" id="93466"/>
    <lineage>
        <taxon>Bacteria</taxon>
        <taxon>Thermotogati</taxon>
        <taxon>Thermotogota</taxon>
        <taxon>Thermotogae</taxon>
        <taxon>Thermotogales</taxon>
        <taxon>Fervidobacteriaceae</taxon>
        <taxon>Fervidobacterium</taxon>
    </lineage>
</organism>
<gene>
    <name evidence="2" type="ORF">ENT72_00020</name>
</gene>
<reference evidence="2" key="1">
    <citation type="journal article" date="2020" name="mSystems">
        <title>Genome- and Community-Level Interaction Insights into Carbon Utilization and Element Cycling Functions of Hydrothermarchaeota in Hydrothermal Sediment.</title>
        <authorList>
            <person name="Zhou Z."/>
            <person name="Liu Y."/>
            <person name="Xu W."/>
            <person name="Pan J."/>
            <person name="Luo Z.H."/>
            <person name="Li M."/>
        </authorList>
    </citation>
    <scope>NUCLEOTIDE SEQUENCE [LARGE SCALE GENOMIC DNA]</scope>
    <source>
        <strain evidence="2">SpSt-604</strain>
    </source>
</reference>
<protein>
    <submittedName>
        <fullName evidence="2">Uncharacterized protein</fullName>
    </submittedName>
</protein>
<proteinExistence type="predicted"/>
<keyword evidence="1" id="KW-1133">Transmembrane helix</keyword>
<evidence type="ECO:0000313" key="2">
    <source>
        <dbReference type="EMBL" id="HGU41304.1"/>
    </source>
</evidence>
<keyword evidence="1" id="KW-0472">Membrane</keyword>
<feature type="transmembrane region" description="Helical" evidence="1">
    <location>
        <begin position="180"/>
        <end position="206"/>
    </location>
</feature>
<evidence type="ECO:0000256" key="1">
    <source>
        <dbReference type="SAM" id="Phobius"/>
    </source>
</evidence>
<comment type="caution">
    <text evidence="2">The sequence shown here is derived from an EMBL/GenBank/DDBJ whole genome shotgun (WGS) entry which is preliminary data.</text>
</comment>
<keyword evidence="1" id="KW-0812">Transmembrane</keyword>
<feature type="transmembrane region" description="Helical" evidence="1">
    <location>
        <begin position="151"/>
        <end position="168"/>
    </location>
</feature>
<accession>A0A7C4VUM4</accession>
<dbReference type="AlphaFoldDB" id="A0A7C4VUM4"/>
<feature type="transmembrane region" description="Helical" evidence="1">
    <location>
        <begin position="91"/>
        <end position="110"/>
    </location>
</feature>
<sequence>MKEESFGKFQEKLELITRKWWFLVLFILIGTITPPIVTKGFAPSEAGEIISHILQNSLIRFCSPLYPVFKIVPIVLVFTLFLFGNRVSRIFSFYGGITYLLFAFLQGIAITDKYGFGMVTGNFILMMLVAIFWFWEVFLGKNDFSPQKPPLTRYWVIPLAFLAFWYPVNLESMEPDFNLTYLFINPAGLAFCTMTPVYLSILILIIQRLISQHFELQAFSE</sequence>
<name>A0A7C4VUM4_FERPE</name>